<dbReference type="Proteomes" id="UP000541583">
    <property type="component" value="Unassembled WGS sequence"/>
</dbReference>
<organism evidence="3 4">
    <name type="scientific">Mucilaginibacter lappiensis</name>
    <dbReference type="NCBI Taxonomy" id="354630"/>
    <lineage>
        <taxon>Bacteria</taxon>
        <taxon>Pseudomonadati</taxon>
        <taxon>Bacteroidota</taxon>
        <taxon>Sphingobacteriia</taxon>
        <taxon>Sphingobacteriales</taxon>
        <taxon>Sphingobacteriaceae</taxon>
        <taxon>Mucilaginibacter</taxon>
    </lineage>
</organism>
<dbReference type="EMBL" id="JACHCB010000026">
    <property type="protein sequence ID" value="MBB6113016.1"/>
    <property type="molecule type" value="Genomic_DNA"/>
</dbReference>
<comment type="caution">
    <text evidence="3">The sequence shown here is derived from an EMBL/GenBank/DDBJ whole genome shotgun (WGS) entry which is preliminary data.</text>
</comment>
<dbReference type="CDD" id="cd03443">
    <property type="entry name" value="PaaI_thioesterase"/>
    <property type="match status" value="1"/>
</dbReference>
<evidence type="ECO:0000259" key="2">
    <source>
        <dbReference type="Pfam" id="PF03061"/>
    </source>
</evidence>
<dbReference type="SUPFAM" id="SSF54637">
    <property type="entry name" value="Thioesterase/thiol ester dehydrase-isomerase"/>
    <property type="match status" value="1"/>
</dbReference>
<dbReference type="PANTHER" id="PTHR42856:SF1">
    <property type="entry name" value="ACYL-COENZYME A THIOESTERASE PAAI"/>
    <property type="match status" value="1"/>
</dbReference>
<keyword evidence="4" id="KW-1185">Reference proteome</keyword>
<dbReference type="PANTHER" id="PTHR42856">
    <property type="entry name" value="ACYL-COENZYME A THIOESTERASE PAAI"/>
    <property type="match status" value="1"/>
</dbReference>
<keyword evidence="1" id="KW-0378">Hydrolase</keyword>
<dbReference type="Pfam" id="PF03061">
    <property type="entry name" value="4HBT"/>
    <property type="match status" value="1"/>
</dbReference>
<dbReference type="NCBIfam" id="TIGR00369">
    <property type="entry name" value="unchar_dom_1"/>
    <property type="match status" value="1"/>
</dbReference>
<proteinExistence type="predicted"/>
<sequence>MPMISVLDYLKHQLAGTLTPDMETLMRYPTAISRTLAINIAAVDHGTATVEIDADALIHGNQQGTVHGGLICELADAAIGTAHSTLMKEGQSFTSIELKINFYRPVWKSKLRAIATPLQSGKTISHYKCEVKNEEDKVVAMVTSTVMTLHEDKAAGR</sequence>
<gene>
    <name evidence="3" type="ORF">HDF23_005799</name>
</gene>
<dbReference type="InterPro" id="IPR006683">
    <property type="entry name" value="Thioestr_dom"/>
</dbReference>
<dbReference type="Gene3D" id="3.10.129.10">
    <property type="entry name" value="Hotdog Thioesterase"/>
    <property type="match status" value="1"/>
</dbReference>
<name>A0ABR6PTQ3_9SPHI</name>
<accession>A0ABR6PTQ3</accession>
<evidence type="ECO:0000313" key="3">
    <source>
        <dbReference type="EMBL" id="MBB6113016.1"/>
    </source>
</evidence>
<dbReference type="RefSeq" id="WP_076378877.1">
    <property type="nucleotide sequence ID" value="NZ_JACHCB010000026.1"/>
</dbReference>
<reference evidence="3 4" key="1">
    <citation type="submission" date="2020-08" db="EMBL/GenBank/DDBJ databases">
        <title>Genomic Encyclopedia of Type Strains, Phase IV (KMG-V): Genome sequencing to study the core and pangenomes of soil and plant-associated prokaryotes.</title>
        <authorList>
            <person name="Whitman W."/>
        </authorList>
    </citation>
    <scope>NUCLEOTIDE SEQUENCE [LARGE SCALE GENOMIC DNA]</scope>
    <source>
        <strain evidence="3 4">ANJLi2</strain>
    </source>
</reference>
<feature type="domain" description="Thioesterase" evidence="2">
    <location>
        <begin position="63"/>
        <end position="140"/>
    </location>
</feature>
<evidence type="ECO:0000313" key="4">
    <source>
        <dbReference type="Proteomes" id="UP000541583"/>
    </source>
</evidence>
<dbReference type="InterPro" id="IPR052723">
    <property type="entry name" value="Acyl-CoA_thioesterase_PaaI"/>
</dbReference>
<protein>
    <submittedName>
        <fullName evidence="3">Uncharacterized protein (TIGR00369 family)</fullName>
    </submittedName>
</protein>
<dbReference type="InterPro" id="IPR029069">
    <property type="entry name" value="HotDog_dom_sf"/>
</dbReference>
<evidence type="ECO:0000256" key="1">
    <source>
        <dbReference type="ARBA" id="ARBA00022801"/>
    </source>
</evidence>
<dbReference type="InterPro" id="IPR003736">
    <property type="entry name" value="PAAI_dom"/>
</dbReference>